<dbReference type="SUPFAM" id="SSF55957">
    <property type="entry name" value="Phosphoglucomutase, C-terminal domain"/>
    <property type="match status" value="1"/>
</dbReference>
<comment type="cofactor">
    <cofactor evidence="1">
        <name>Mg(2+)</name>
        <dbReference type="ChEBI" id="CHEBI:18420"/>
    </cofactor>
</comment>
<evidence type="ECO:0000256" key="1">
    <source>
        <dbReference type="ARBA" id="ARBA00001946"/>
    </source>
</evidence>
<dbReference type="GO" id="GO:0005975">
    <property type="term" value="P:carbohydrate metabolic process"/>
    <property type="evidence" value="ECO:0007669"/>
    <property type="project" value="InterPro"/>
</dbReference>
<dbReference type="GO" id="GO:0008973">
    <property type="term" value="F:phosphopentomutase activity"/>
    <property type="evidence" value="ECO:0007669"/>
    <property type="project" value="TreeGrafter"/>
</dbReference>
<dbReference type="PANTHER" id="PTHR45745:SF1">
    <property type="entry name" value="PHOSPHOGLUCOMUTASE 2B-RELATED"/>
    <property type="match status" value="1"/>
</dbReference>
<evidence type="ECO:0000256" key="3">
    <source>
        <dbReference type="ARBA" id="ARBA00022553"/>
    </source>
</evidence>
<dbReference type="InterPro" id="IPR016066">
    <property type="entry name" value="A-D-PHexomutase_CS"/>
</dbReference>
<gene>
    <name evidence="10" type="primary">pgmA</name>
    <name evidence="10" type="ORF">GCM10007047_02100</name>
</gene>
<keyword evidence="4" id="KW-0479">Metal-binding</keyword>
<dbReference type="Pfam" id="PF02880">
    <property type="entry name" value="PGM_PMM_III"/>
    <property type="match status" value="1"/>
</dbReference>
<keyword evidence="3" id="KW-0597">Phosphoprotein</keyword>
<accession>A0A8J3D8Z9</accession>
<comment type="caution">
    <text evidence="10">The sequence shown here is derived from an EMBL/GenBank/DDBJ whole genome shotgun (WGS) entry which is preliminary data.</text>
</comment>
<keyword evidence="6" id="KW-0413">Isomerase</keyword>
<reference evidence="10" key="1">
    <citation type="journal article" date="2014" name="Int. J. Syst. Evol. Microbiol.">
        <title>Complete genome sequence of Corynebacterium casei LMG S-19264T (=DSM 44701T), isolated from a smear-ripened cheese.</title>
        <authorList>
            <consortium name="US DOE Joint Genome Institute (JGI-PGF)"/>
            <person name="Walter F."/>
            <person name="Albersmeier A."/>
            <person name="Kalinowski J."/>
            <person name="Ruckert C."/>
        </authorList>
    </citation>
    <scope>NUCLEOTIDE SEQUENCE</scope>
    <source>
        <strain evidence="10">KCTC 12870</strain>
    </source>
</reference>
<protein>
    <submittedName>
        <fullName evidence="10">Phosphoglucomutase</fullName>
    </submittedName>
</protein>
<dbReference type="Pfam" id="PF02879">
    <property type="entry name" value="PGM_PMM_II"/>
    <property type="match status" value="1"/>
</dbReference>
<dbReference type="InterPro" id="IPR005845">
    <property type="entry name" value="A-D-PHexomutase_a/b/a-II"/>
</dbReference>
<dbReference type="SUPFAM" id="SSF53738">
    <property type="entry name" value="Phosphoglucomutase, first 3 domains"/>
    <property type="match status" value="3"/>
</dbReference>
<dbReference type="InterPro" id="IPR005844">
    <property type="entry name" value="A-D-PHexomutase_a/b/a-I"/>
</dbReference>
<dbReference type="InterPro" id="IPR036900">
    <property type="entry name" value="A-D-PHexomutase_C_sf"/>
</dbReference>
<reference evidence="10" key="2">
    <citation type="submission" date="2020-09" db="EMBL/GenBank/DDBJ databases">
        <authorList>
            <person name="Sun Q."/>
            <person name="Kim S."/>
        </authorList>
    </citation>
    <scope>NUCLEOTIDE SEQUENCE</scope>
    <source>
        <strain evidence="10">KCTC 12870</strain>
    </source>
</reference>
<feature type="domain" description="Alpha-D-phosphohexomutase alpha/beta/alpha" evidence="7">
    <location>
        <begin position="117"/>
        <end position="226"/>
    </location>
</feature>
<dbReference type="PROSITE" id="PS00710">
    <property type="entry name" value="PGM_PMM"/>
    <property type="match status" value="1"/>
</dbReference>
<evidence type="ECO:0000259" key="8">
    <source>
        <dbReference type="Pfam" id="PF02879"/>
    </source>
</evidence>
<dbReference type="GO" id="GO:0006166">
    <property type="term" value="P:purine ribonucleoside salvage"/>
    <property type="evidence" value="ECO:0007669"/>
    <property type="project" value="TreeGrafter"/>
</dbReference>
<evidence type="ECO:0000256" key="5">
    <source>
        <dbReference type="ARBA" id="ARBA00022842"/>
    </source>
</evidence>
<dbReference type="GO" id="GO:0000287">
    <property type="term" value="F:magnesium ion binding"/>
    <property type="evidence" value="ECO:0007669"/>
    <property type="project" value="InterPro"/>
</dbReference>
<dbReference type="PANTHER" id="PTHR45745">
    <property type="entry name" value="PHOSPHOMANNOMUTASE 45A"/>
    <property type="match status" value="1"/>
</dbReference>
<name>A0A8J3D8Z9_9BACT</name>
<evidence type="ECO:0000313" key="10">
    <source>
        <dbReference type="EMBL" id="GHB90842.1"/>
    </source>
</evidence>
<evidence type="ECO:0000256" key="4">
    <source>
        <dbReference type="ARBA" id="ARBA00022723"/>
    </source>
</evidence>
<dbReference type="RefSeq" id="WP_189510965.1">
    <property type="nucleotide sequence ID" value="NZ_BMXG01000001.1"/>
</dbReference>
<dbReference type="AlphaFoldDB" id="A0A8J3D8Z9"/>
<dbReference type="CDD" id="cd05799">
    <property type="entry name" value="PGM2"/>
    <property type="match status" value="1"/>
</dbReference>
<organism evidence="10 11">
    <name type="scientific">Cerasicoccus arenae</name>
    <dbReference type="NCBI Taxonomy" id="424488"/>
    <lineage>
        <taxon>Bacteria</taxon>
        <taxon>Pseudomonadati</taxon>
        <taxon>Verrucomicrobiota</taxon>
        <taxon>Opitutia</taxon>
        <taxon>Puniceicoccales</taxon>
        <taxon>Cerasicoccaceae</taxon>
        <taxon>Cerasicoccus</taxon>
    </lineage>
</organism>
<feature type="domain" description="Alpha-D-phosphohexomutase alpha/beta/alpha" evidence="8">
    <location>
        <begin position="251"/>
        <end position="355"/>
    </location>
</feature>
<evidence type="ECO:0000259" key="9">
    <source>
        <dbReference type="Pfam" id="PF02880"/>
    </source>
</evidence>
<dbReference type="InterPro" id="IPR005846">
    <property type="entry name" value="A-D-PHexomutase_a/b/a-III"/>
</dbReference>
<evidence type="ECO:0000256" key="2">
    <source>
        <dbReference type="ARBA" id="ARBA00010231"/>
    </source>
</evidence>
<feature type="domain" description="Alpha-D-phosphohexomutase alpha/beta/alpha" evidence="9">
    <location>
        <begin position="389"/>
        <end position="518"/>
    </location>
</feature>
<dbReference type="Gene3D" id="3.30.310.50">
    <property type="entry name" value="Alpha-D-phosphohexomutase, C-terminal domain"/>
    <property type="match status" value="1"/>
</dbReference>
<keyword evidence="5" id="KW-0460">Magnesium</keyword>
<dbReference type="EMBL" id="BMXG01000001">
    <property type="protein sequence ID" value="GHB90842.1"/>
    <property type="molecule type" value="Genomic_DNA"/>
</dbReference>
<comment type="similarity">
    <text evidence="2">Belongs to the phosphohexose mutase family.</text>
</comment>
<keyword evidence="11" id="KW-1185">Reference proteome</keyword>
<dbReference type="Proteomes" id="UP000642829">
    <property type="component" value="Unassembled WGS sequence"/>
</dbReference>
<dbReference type="Pfam" id="PF02878">
    <property type="entry name" value="PGM_PMM_I"/>
    <property type="match status" value="1"/>
</dbReference>
<dbReference type="Gene3D" id="3.40.120.10">
    <property type="entry name" value="Alpha-D-Glucose-1,6-Bisphosphate, subunit A, domain 3"/>
    <property type="match status" value="3"/>
</dbReference>
<sequence length="655" mass="71654">MATVLDKIKQAGADGKLLASSVENLEAFVSGGFLPNWAMASIEELVDDAQWEELNDRFYQHMKFGTGGMRGRTIGKISAKAETGTLGPKDSPEHAAIGTNVLNDFNVARATIGLYRYCAQYLADEEIYDTPKLVIAHDVRYFSRHFCELSASIWTKLGGLAMIFDGPRSTPSLSFAVRNLGATAGVVITASHNPSHDNGFKCYFNDGAQVVSPHAEGIIDLVRAVDWAELPEFLEVDISKVVTLPESQDEAYLDVLEDNVLDPDLLEEFHPKAVFTPIHGTGGVASVPLLKEFGVEVIAVPEQWEMDPRFPTVKSPNPENAEALSMAVAKAKEVGADLVLATDPDDDRMALAAPDRNGEWTLFTGNMTGSMLAEYRVKALQEIGILPEGGTQSAALIKTFVTTPLQEAIAKGNGLKCINTLTGFKWIGEKLGIYQSELEEKMFEEEGIALDYDHTDLSTRVQLLLEYSTFYVFGGEESYGYLASDRVRDKDANAACLMICELAAYLKKTDQTFQEYLDAIHLQYGYHLESLVNLYFEGATGAQAIKNIIASLRSDPPKEIGGIAVKEMIDFGKDKLKDADGKNIPKEDFYFLTLENGYKVAARGSGTEPKIKFYCFACESVGSADELASVQSATKEKLKALEVAIEAEARKRAVG</sequence>
<proteinExistence type="inferred from homology"/>
<evidence type="ECO:0000259" key="7">
    <source>
        <dbReference type="Pfam" id="PF02878"/>
    </source>
</evidence>
<dbReference type="InterPro" id="IPR016055">
    <property type="entry name" value="A-D-PHexomutase_a/b/a-I/II/III"/>
</dbReference>
<evidence type="ECO:0000256" key="6">
    <source>
        <dbReference type="ARBA" id="ARBA00023235"/>
    </source>
</evidence>
<evidence type="ECO:0000313" key="11">
    <source>
        <dbReference type="Proteomes" id="UP000642829"/>
    </source>
</evidence>